<sequence>MKQLFFVAVGVVIGFVAAQRVSRTPSAAHLLAQVDAGAKAFRGAVVDGYRSRGAELRPNGQTPT</sequence>
<dbReference type="RefSeq" id="WP_166778820.1">
    <property type="nucleotide sequence ID" value="NZ_JAAOYO010000001.1"/>
</dbReference>
<accession>A0ABX0T2E3</accession>
<name>A0ABX0T2E3_9MICO</name>
<protein>
    <submittedName>
        <fullName evidence="1">Uncharacterized protein</fullName>
    </submittedName>
</protein>
<dbReference type="Proteomes" id="UP001318300">
    <property type="component" value="Unassembled WGS sequence"/>
</dbReference>
<reference evidence="1 2" key="1">
    <citation type="submission" date="2020-03" db="EMBL/GenBank/DDBJ databases">
        <title>Above-ground endophytic microbial communities from plants in different locations in the United States.</title>
        <authorList>
            <person name="Frank C."/>
        </authorList>
    </citation>
    <scope>NUCLEOTIDE SEQUENCE [LARGE SCALE GENOMIC DNA]</scope>
    <source>
        <strain evidence="1 2">WW7</strain>
    </source>
</reference>
<evidence type="ECO:0000313" key="2">
    <source>
        <dbReference type="Proteomes" id="UP001318300"/>
    </source>
</evidence>
<evidence type="ECO:0000313" key="1">
    <source>
        <dbReference type="EMBL" id="NII39640.1"/>
    </source>
</evidence>
<gene>
    <name evidence="1" type="ORF">E9228_000259</name>
</gene>
<organism evidence="1 2">
    <name type="scientific">Curtobacterium salicis</name>
    <dbReference type="NCBI Taxonomy" id="1779862"/>
    <lineage>
        <taxon>Bacteria</taxon>
        <taxon>Bacillati</taxon>
        <taxon>Actinomycetota</taxon>
        <taxon>Actinomycetes</taxon>
        <taxon>Micrococcales</taxon>
        <taxon>Microbacteriaceae</taxon>
        <taxon>Curtobacterium</taxon>
    </lineage>
</organism>
<comment type="caution">
    <text evidence="1">The sequence shown here is derived from an EMBL/GenBank/DDBJ whole genome shotgun (WGS) entry which is preliminary data.</text>
</comment>
<proteinExistence type="predicted"/>
<dbReference type="EMBL" id="JAAOYO010000001">
    <property type="protein sequence ID" value="NII39640.1"/>
    <property type="molecule type" value="Genomic_DNA"/>
</dbReference>
<keyword evidence="2" id="KW-1185">Reference proteome</keyword>